<dbReference type="Proteomes" id="UP001601992">
    <property type="component" value="Unassembled WGS sequence"/>
</dbReference>
<evidence type="ECO:0000313" key="2">
    <source>
        <dbReference type="Proteomes" id="UP001601992"/>
    </source>
</evidence>
<protein>
    <submittedName>
        <fullName evidence="1">Uncharacterized protein</fullName>
    </submittedName>
</protein>
<reference evidence="1 2" key="1">
    <citation type="submission" date="2024-10" db="EMBL/GenBank/DDBJ databases">
        <title>The Natural Products Discovery Center: Release of the First 8490 Sequenced Strains for Exploring Actinobacteria Biosynthetic Diversity.</title>
        <authorList>
            <person name="Kalkreuter E."/>
            <person name="Kautsar S.A."/>
            <person name="Yang D."/>
            <person name="Bader C.D."/>
            <person name="Teijaro C.N."/>
            <person name="Fluegel L."/>
            <person name="Davis C.M."/>
            <person name="Simpson J.R."/>
            <person name="Lauterbach L."/>
            <person name="Steele A.D."/>
            <person name="Gui C."/>
            <person name="Meng S."/>
            <person name="Li G."/>
            <person name="Viehrig K."/>
            <person name="Ye F."/>
            <person name="Su P."/>
            <person name="Kiefer A.F."/>
            <person name="Nichols A."/>
            <person name="Cepeda A.J."/>
            <person name="Yan W."/>
            <person name="Fan B."/>
            <person name="Jiang Y."/>
            <person name="Adhikari A."/>
            <person name="Zheng C.-J."/>
            <person name="Schuster L."/>
            <person name="Cowan T.M."/>
            <person name="Smanski M.J."/>
            <person name="Chevrette M.G."/>
            <person name="De Carvalho L.P.S."/>
            <person name="Shen B."/>
        </authorList>
    </citation>
    <scope>NUCLEOTIDE SEQUENCE [LARGE SCALE GENOMIC DNA]</scope>
    <source>
        <strain evidence="1 2">NPDC002593</strain>
    </source>
</reference>
<gene>
    <name evidence="1" type="ORF">ACFYXQ_45170</name>
</gene>
<comment type="caution">
    <text evidence="1">The sequence shown here is derived from an EMBL/GenBank/DDBJ whole genome shotgun (WGS) entry which is preliminary data.</text>
</comment>
<proteinExistence type="predicted"/>
<dbReference type="RefSeq" id="WP_040829506.1">
    <property type="nucleotide sequence ID" value="NZ_JBIAQY010000034.1"/>
</dbReference>
<keyword evidence="2" id="KW-1185">Reference proteome</keyword>
<name>A0ABW6SFE6_9NOCA</name>
<evidence type="ECO:0000313" key="1">
    <source>
        <dbReference type="EMBL" id="MFF3574959.1"/>
    </source>
</evidence>
<sequence>MIEPILIAIANSLAGKATGALYDLVRAKFAASRHDTAALEAAAGADEGAQQISRLVEALDRAETDDTEFKSRLRTEWAQISGTGRSGDGAVTNDISGTVSGNAVQARDIQGDISF</sequence>
<organism evidence="1 2">
    <name type="scientific">Nocardia jiangxiensis</name>
    <dbReference type="NCBI Taxonomy" id="282685"/>
    <lineage>
        <taxon>Bacteria</taxon>
        <taxon>Bacillati</taxon>
        <taxon>Actinomycetota</taxon>
        <taxon>Actinomycetes</taxon>
        <taxon>Mycobacteriales</taxon>
        <taxon>Nocardiaceae</taxon>
        <taxon>Nocardia</taxon>
    </lineage>
</organism>
<dbReference type="EMBL" id="JBIAQY010000034">
    <property type="protein sequence ID" value="MFF3574959.1"/>
    <property type="molecule type" value="Genomic_DNA"/>
</dbReference>
<accession>A0ABW6SFE6</accession>